<proteinExistence type="inferred from homology"/>
<dbReference type="Pfam" id="PF00230">
    <property type="entry name" value="MIP"/>
    <property type="match status" value="1"/>
</dbReference>
<keyword evidence="2 5" id="KW-0812">Transmembrane</keyword>
<organism evidence="7 8">
    <name type="scientific">Prorocentrum cordatum</name>
    <dbReference type="NCBI Taxonomy" id="2364126"/>
    <lineage>
        <taxon>Eukaryota</taxon>
        <taxon>Sar</taxon>
        <taxon>Alveolata</taxon>
        <taxon>Dinophyceae</taxon>
        <taxon>Prorocentrales</taxon>
        <taxon>Prorocentraceae</taxon>
        <taxon>Prorocentrum</taxon>
    </lineage>
</organism>
<gene>
    <name evidence="7" type="ORF">PCOR1329_LOCUS35017</name>
</gene>
<dbReference type="InterPro" id="IPR023271">
    <property type="entry name" value="Aquaporin-like"/>
</dbReference>
<evidence type="ECO:0000256" key="2">
    <source>
        <dbReference type="ARBA" id="ARBA00022692"/>
    </source>
</evidence>
<keyword evidence="4 6" id="KW-0472">Membrane</keyword>
<keyword evidence="3 6" id="KW-1133">Transmembrane helix</keyword>
<accession>A0ABN9T332</accession>
<evidence type="ECO:0000256" key="3">
    <source>
        <dbReference type="ARBA" id="ARBA00022989"/>
    </source>
</evidence>
<dbReference type="EMBL" id="CAUYUJ010014282">
    <property type="protein sequence ID" value="CAK0839317.1"/>
    <property type="molecule type" value="Genomic_DNA"/>
</dbReference>
<dbReference type="PRINTS" id="PR00783">
    <property type="entry name" value="MINTRINSICP"/>
</dbReference>
<feature type="transmembrane region" description="Helical" evidence="6">
    <location>
        <begin position="21"/>
        <end position="46"/>
    </location>
</feature>
<evidence type="ECO:0000256" key="4">
    <source>
        <dbReference type="ARBA" id="ARBA00023136"/>
    </source>
</evidence>
<name>A0ABN9T332_9DINO</name>
<feature type="transmembrane region" description="Helical" evidence="6">
    <location>
        <begin position="100"/>
        <end position="125"/>
    </location>
</feature>
<evidence type="ECO:0000256" key="6">
    <source>
        <dbReference type="SAM" id="Phobius"/>
    </source>
</evidence>
<dbReference type="Gene3D" id="1.20.1080.10">
    <property type="entry name" value="Glycerol uptake facilitator protein"/>
    <property type="match status" value="1"/>
</dbReference>
<dbReference type="SUPFAM" id="SSF81338">
    <property type="entry name" value="Aquaporin-like"/>
    <property type="match status" value="1"/>
</dbReference>
<keyword evidence="5" id="KW-0813">Transport</keyword>
<evidence type="ECO:0000256" key="5">
    <source>
        <dbReference type="RuleBase" id="RU000477"/>
    </source>
</evidence>
<evidence type="ECO:0008006" key="9">
    <source>
        <dbReference type="Google" id="ProtNLM"/>
    </source>
</evidence>
<protein>
    <recommendedName>
        <fullName evidence="9">Aquaporin</fullName>
    </recommendedName>
</protein>
<evidence type="ECO:0000256" key="1">
    <source>
        <dbReference type="ARBA" id="ARBA00004141"/>
    </source>
</evidence>
<comment type="caution">
    <text evidence="7">The sequence shown here is derived from an EMBL/GenBank/DDBJ whole genome shotgun (WGS) entry which is preliminary data.</text>
</comment>
<sequence length="172" mass="17412">MLCLVFLNCDAQRQKGAQFTGAAAGLVLVASGVSATAVSGGCLNPAAALAIDLAGKRLGFGASLGYVAHELLGAAAAGALVRILRPPAEPGRPPERGGALAAVAAEFVGTFLLAFTATLGALFGAPGEAAREPRTGVHTEIQRTEHVYSTVASVKSGLSHCRRNIPKIVIKN</sequence>
<feature type="transmembrane region" description="Helical" evidence="6">
    <location>
        <begin position="58"/>
        <end position="80"/>
    </location>
</feature>
<dbReference type="Proteomes" id="UP001189429">
    <property type="component" value="Unassembled WGS sequence"/>
</dbReference>
<evidence type="ECO:0000313" key="8">
    <source>
        <dbReference type="Proteomes" id="UP001189429"/>
    </source>
</evidence>
<evidence type="ECO:0000313" key="7">
    <source>
        <dbReference type="EMBL" id="CAK0839317.1"/>
    </source>
</evidence>
<comment type="subcellular location">
    <subcellularLocation>
        <location evidence="1">Membrane</location>
        <topology evidence="1">Multi-pass membrane protein</topology>
    </subcellularLocation>
</comment>
<reference evidence="7" key="1">
    <citation type="submission" date="2023-10" db="EMBL/GenBank/DDBJ databases">
        <authorList>
            <person name="Chen Y."/>
            <person name="Shah S."/>
            <person name="Dougan E. K."/>
            <person name="Thang M."/>
            <person name="Chan C."/>
        </authorList>
    </citation>
    <scope>NUCLEOTIDE SEQUENCE [LARGE SCALE GENOMIC DNA]</scope>
</reference>
<dbReference type="InterPro" id="IPR000425">
    <property type="entry name" value="MIP"/>
</dbReference>
<keyword evidence="8" id="KW-1185">Reference proteome</keyword>
<comment type="similarity">
    <text evidence="5">Belongs to the MIP/aquaporin (TC 1.A.8) family.</text>
</comment>